<evidence type="ECO:0000256" key="1">
    <source>
        <dbReference type="ARBA" id="ARBA00004642"/>
    </source>
</evidence>
<comment type="caution">
    <text evidence="7">The sequence shown here is derived from an EMBL/GenBank/DDBJ whole genome shotgun (WGS) entry which is preliminary data.</text>
</comment>
<dbReference type="GO" id="GO:0051726">
    <property type="term" value="P:regulation of cell cycle"/>
    <property type="evidence" value="ECO:0007669"/>
    <property type="project" value="InterPro"/>
</dbReference>
<reference evidence="7" key="1">
    <citation type="submission" date="2023-05" db="EMBL/GenBank/DDBJ databases">
        <title>Nepenthes gracilis genome sequencing.</title>
        <authorList>
            <person name="Fukushima K."/>
        </authorList>
    </citation>
    <scope>NUCLEOTIDE SEQUENCE</scope>
    <source>
        <strain evidence="7">SING2019-196</strain>
    </source>
</reference>
<dbReference type="EMBL" id="BSYO01000008">
    <property type="protein sequence ID" value="GMH08023.1"/>
    <property type="molecule type" value="Genomic_DNA"/>
</dbReference>
<evidence type="ECO:0000256" key="4">
    <source>
        <dbReference type="ARBA" id="ARBA00023306"/>
    </source>
</evidence>
<dbReference type="PANTHER" id="PTHR46776">
    <property type="entry name" value="CYCLIN-DEPENDENT KINASE INHIBITOR 4-RELATED"/>
    <property type="match status" value="1"/>
</dbReference>
<evidence type="ECO:0000256" key="2">
    <source>
        <dbReference type="ARBA" id="ARBA00010274"/>
    </source>
</evidence>
<feature type="compositionally biased region" description="Polar residues" evidence="5">
    <location>
        <begin position="166"/>
        <end position="182"/>
    </location>
</feature>
<feature type="compositionally biased region" description="Low complexity" evidence="5">
    <location>
        <begin position="92"/>
        <end position="103"/>
    </location>
</feature>
<dbReference type="InterPro" id="IPR003175">
    <property type="entry name" value="CDI_dom"/>
</dbReference>
<keyword evidence="4" id="KW-0131">Cell cycle</keyword>
<dbReference type="GO" id="GO:0005654">
    <property type="term" value="C:nucleoplasm"/>
    <property type="evidence" value="ECO:0007669"/>
    <property type="project" value="UniProtKB-SubCell"/>
</dbReference>
<feature type="domain" description="Cyclin-dependent kinase inhibitor" evidence="6">
    <location>
        <begin position="202"/>
        <end position="248"/>
    </location>
</feature>
<name>A0AAD3XKJ2_NEPGR</name>
<evidence type="ECO:0000313" key="8">
    <source>
        <dbReference type="Proteomes" id="UP001279734"/>
    </source>
</evidence>
<evidence type="ECO:0000313" key="7">
    <source>
        <dbReference type="EMBL" id="GMH08023.1"/>
    </source>
</evidence>
<gene>
    <name evidence="7" type="ORF">Nepgr_009863</name>
</gene>
<dbReference type="AlphaFoldDB" id="A0AAD3XKJ2"/>
<sequence>MGKYMKKSKSAAEVAVMDVSQSTLGVRTRAKTLALQRLQRTASPSPPTSPANSGNYLQLRSRRLLKPPIFMESKKLKDRSLDAPLQSPNPSPNSNARGSSRVRVGSVCSGSGLITGLKVCKEVNADGCKHCVTEEDNNGDNSDVGVEASFGENVLDTEGRERSTRESTPCSPMRNPVQTPGSTTRATTTAETAWRLQNSMQRHIPSAHEMDGFFAGTEEEQQRQFIDKYNFDPVNEKPLPGRYEWERLEL</sequence>
<evidence type="ECO:0000259" key="6">
    <source>
        <dbReference type="Pfam" id="PF02234"/>
    </source>
</evidence>
<proteinExistence type="inferred from homology"/>
<dbReference type="Pfam" id="PF02234">
    <property type="entry name" value="CDI"/>
    <property type="match status" value="1"/>
</dbReference>
<accession>A0AAD3XKJ2</accession>
<protein>
    <recommendedName>
        <fullName evidence="6">Cyclin-dependent kinase inhibitor domain-containing protein</fullName>
    </recommendedName>
</protein>
<feature type="region of interest" description="Disordered" evidence="5">
    <location>
        <begin position="76"/>
        <end position="103"/>
    </location>
</feature>
<dbReference type="GO" id="GO:0004861">
    <property type="term" value="F:cyclin-dependent protein serine/threonine kinase inhibitor activity"/>
    <property type="evidence" value="ECO:0007669"/>
    <property type="project" value="InterPro"/>
</dbReference>
<comment type="subcellular location">
    <subcellularLocation>
        <location evidence="1">Nucleus</location>
        <location evidence="1">Nucleoplasm</location>
    </subcellularLocation>
</comment>
<organism evidence="7 8">
    <name type="scientific">Nepenthes gracilis</name>
    <name type="common">Slender pitcher plant</name>
    <dbReference type="NCBI Taxonomy" id="150966"/>
    <lineage>
        <taxon>Eukaryota</taxon>
        <taxon>Viridiplantae</taxon>
        <taxon>Streptophyta</taxon>
        <taxon>Embryophyta</taxon>
        <taxon>Tracheophyta</taxon>
        <taxon>Spermatophyta</taxon>
        <taxon>Magnoliopsida</taxon>
        <taxon>eudicotyledons</taxon>
        <taxon>Gunneridae</taxon>
        <taxon>Pentapetalae</taxon>
        <taxon>Caryophyllales</taxon>
        <taxon>Nepenthaceae</taxon>
        <taxon>Nepenthes</taxon>
    </lineage>
</organism>
<feature type="region of interest" description="Disordered" evidence="5">
    <location>
        <begin position="1"/>
        <end position="21"/>
    </location>
</feature>
<dbReference type="PIRSF" id="PIRSF017811">
    <property type="entry name" value="CDK_inhib_pln"/>
    <property type="match status" value="1"/>
</dbReference>
<comment type="similarity">
    <text evidence="2">Belongs to the CDI family. ICK/KRP subfamily.</text>
</comment>
<feature type="region of interest" description="Disordered" evidence="5">
    <location>
        <begin position="35"/>
        <end position="58"/>
    </location>
</feature>
<feature type="region of interest" description="Disordered" evidence="5">
    <location>
        <begin position="156"/>
        <end position="185"/>
    </location>
</feature>
<evidence type="ECO:0000256" key="3">
    <source>
        <dbReference type="ARBA" id="ARBA00023013"/>
    </source>
</evidence>
<evidence type="ECO:0000256" key="5">
    <source>
        <dbReference type="SAM" id="MobiDB-lite"/>
    </source>
</evidence>
<dbReference type="Proteomes" id="UP001279734">
    <property type="component" value="Unassembled WGS sequence"/>
</dbReference>
<keyword evidence="8" id="KW-1185">Reference proteome</keyword>
<keyword evidence="3" id="KW-0649">Protein kinase inhibitor</keyword>
<dbReference type="Gene3D" id="4.10.365.10">
    <property type="entry name" value="p27"/>
    <property type="match status" value="1"/>
</dbReference>
<dbReference type="InterPro" id="IPR044275">
    <property type="entry name" value="KRP"/>
</dbReference>
<dbReference type="InterPro" id="IPR044898">
    <property type="entry name" value="CDI_dom_sf"/>
</dbReference>